<sequence length="865" mass="95723">MQSQCFVLLEPNCIRTVERTRSTSQAGDCGVSFVSETCLSAGSTRYGSFKHSKFHLSDSWMQHPLLCSSNLTPTSQSLRWNPMGLCVGSSSLLACSSSIAFRDHSLLVLGASASLQLTLFCLRTENSYPSPAPPRRQSLRLVQQPREQSSFPPEALAKSTIITSGDEDYDSIEERLLRALKERRTEDAWQLHQVLRRGGILPSQTCCSRLIAQLSHKGTPSSLSRAQKMLVDLQSVNKVSLLDADAMGLLVMASARAGAARYALSITRVMLQMGFLPPVKVWSAVVSRLGKHPYDATLALELFDEICDLTALEVESGNESSEGNSDLDVVSSNFVNGRRIVTQDPVGIRPDTGAFNAVLNACATGALAKKAEEYVERMAEFGVRPDVLTFNILIKLFAKTGEANQLLNILEQMEEHSIEPDISTLNSLVSAYTALGHLDEAERLVHSMQQAAGQTRNSNNSGDCASQLEEHRVVGKVSPWVERITRGYEGAEEVEKTGKGSRSLQARWKNIVKPDVRTYTTLMNGYVKKGRMKDAVQLLIAMRNEEDARSHPNEVTYTTVIGACVSLGLMDEARSVLLEMAVQKVPANLVTYNTLLKGYCRAGQLSKAYELMKDMKVAGLSPDVVSYNTLINGCIRRDDNVDALEVFREMRSAGIAPSEVSYTTLMNAFARNGQPKLVAEVFEEMKQDPWMRVDVIAWNVLIDGYCRAGMMDEAKDNFTEMKEQGFHPTVATYGSLVKGYASAGQAGEALVIWKEIQERVLAKKGDEVQPLEPDGGLFDCLVDTCVRAGYFQRALEVVACMEQQGILADKVKYKRMFIELYSNLYTSQHASAKRRAKSADKRKAVDAFKFWLGLPNQYYQTDWTP</sequence>
<keyword evidence="7" id="KW-1185">Reference proteome</keyword>
<dbReference type="PANTHER" id="PTHR46598:SF5">
    <property type="entry name" value="PENTACOTRIPEPTIDE-REPEAT REGION OF PRORP DOMAIN-CONTAINING PROTEIN"/>
    <property type="match status" value="1"/>
</dbReference>
<dbReference type="Pfam" id="PF13041">
    <property type="entry name" value="PPR_2"/>
    <property type="match status" value="3"/>
</dbReference>
<dbReference type="Proteomes" id="UP000244005">
    <property type="component" value="Unassembled WGS sequence"/>
</dbReference>
<feature type="repeat" description="PPR" evidence="3">
    <location>
        <begin position="694"/>
        <end position="728"/>
    </location>
</feature>
<feature type="region of interest" description="Disordered" evidence="4">
    <location>
        <begin position="128"/>
        <end position="157"/>
    </location>
</feature>
<dbReference type="Pfam" id="PF01535">
    <property type="entry name" value="PPR"/>
    <property type="match status" value="2"/>
</dbReference>
<feature type="repeat" description="PPR" evidence="3">
    <location>
        <begin position="421"/>
        <end position="451"/>
    </location>
</feature>
<feature type="repeat" description="PPR" evidence="3">
    <location>
        <begin position="553"/>
        <end position="587"/>
    </location>
</feature>
<feature type="repeat" description="PPR" evidence="3">
    <location>
        <begin position="386"/>
        <end position="420"/>
    </location>
</feature>
<evidence type="ECO:0000256" key="2">
    <source>
        <dbReference type="ARBA" id="ARBA00022737"/>
    </source>
</evidence>
<reference evidence="7" key="1">
    <citation type="journal article" date="2017" name="Cell">
        <title>Insights into land plant evolution garnered from the Marchantia polymorpha genome.</title>
        <authorList>
            <person name="Bowman J.L."/>
            <person name="Kohchi T."/>
            <person name="Yamato K.T."/>
            <person name="Jenkins J."/>
            <person name="Shu S."/>
            <person name="Ishizaki K."/>
            <person name="Yamaoka S."/>
            <person name="Nishihama R."/>
            <person name="Nakamura Y."/>
            <person name="Berger F."/>
            <person name="Adam C."/>
            <person name="Aki S.S."/>
            <person name="Althoff F."/>
            <person name="Araki T."/>
            <person name="Arteaga-Vazquez M.A."/>
            <person name="Balasubrmanian S."/>
            <person name="Barry K."/>
            <person name="Bauer D."/>
            <person name="Boehm C.R."/>
            <person name="Briginshaw L."/>
            <person name="Caballero-Perez J."/>
            <person name="Catarino B."/>
            <person name="Chen F."/>
            <person name="Chiyoda S."/>
            <person name="Chovatia M."/>
            <person name="Davies K.M."/>
            <person name="Delmans M."/>
            <person name="Demura T."/>
            <person name="Dierschke T."/>
            <person name="Dolan L."/>
            <person name="Dorantes-Acosta A.E."/>
            <person name="Eklund D.M."/>
            <person name="Florent S.N."/>
            <person name="Flores-Sandoval E."/>
            <person name="Fujiyama A."/>
            <person name="Fukuzawa H."/>
            <person name="Galik B."/>
            <person name="Grimanelli D."/>
            <person name="Grimwood J."/>
            <person name="Grossniklaus U."/>
            <person name="Hamada T."/>
            <person name="Haseloff J."/>
            <person name="Hetherington A.J."/>
            <person name="Higo A."/>
            <person name="Hirakawa Y."/>
            <person name="Hundley H.N."/>
            <person name="Ikeda Y."/>
            <person name="Inoue K."/>
            <person name="Inoue S.I."/>
            <person name="Ishida S."/>
            <person name="Jia Q."/>
            <person name="Kakita M."/>
            <person name="Kanazawa T."/>
            <person name="Kawai Y."/>
            <person name="Kawashima T."/>
            <person name="Kennedy M."/>
            <person name="Kinose K."/>
            <person name="Kinoshita T."/>
            <person name="Kohara Y."/>
            <person name="Koide E."/>
            <person name="Komatsu K."/>
            <person name="Kopischke S."/>
            <person name="Kubo M."/>
            <person name="Kyozuka J."/>
            <person name="Lagercrantz U."/>
            <person name="Lin S.S."/>
            <person name="Lindquist E."/>
            <person name="Lipzen A.M."/>
            <person name="Lu C.W."/>
            <person name="De Luna E."/>
            <person name="Martienssen R.A."/>
            <person name="Minamino N."/>
            <person name="Mizutani M."/>
            <person name="Mizutani M."/>
            <person name="Mochizuki N."/>
            <person name="Monte I."/>
            <person name="Mosher R."/>
            <person name="Nagasaki H."/>
            <person name="Nakagami H."/>
            <person name="Naramoto S."/>
            <person name="Nishitani K."/>
            <person name="Ohtani M."/>
            <person name="Okamoto T."/>
            <person name="Okumura M."/>
            <person name="Phillips J."/>
            <person name="Pollak B."/>
            <person name="Reinders A."/>
            <person name="Rovekamp M."/>
            <person name="Sano R."/>
            <person name="Sawa S."/>
            <person name="Schmid M.W."/>
            <person name="Shirakawa M."/>
            <person name="Solano R."/>
            <person name="Spunde A."/>
            <person name="Suetsugu N."/>
            <person name="Sugano S."/>
            <person name="Sugiyama A."/>
            <person name="Sun R."/>
            <person name="Suzuki Y."/>
            <person name="Takenaka M."/>
            <person name="Takezawa D."/>
            <person name="Tomogane H."/>
            <person name="Tsuzuki M."/>
            <person name="Ueda T."/>
            <person name="Umeda M."/>
            <person name="Ward J.M."/>
            <person name="Watanabe Y."/>
            <person name="Yazaki K."/>
            <person name="Yokoyama R."/>
            <person name="Yoshitake Y."/>
            <person name="Yotsui I."/>
            <person name="Zachgo S."/>
            <person name="Schmutz J."/>
        </authorList>
    </citation>
    <scope>NUCLEOTIDE SEQUENCE [LARGE SCALE GENOMIC DNA]</scope>
    <source>
        <strain evidence="7">Tak-1</strain>
    </source>
</reference>
<organism evidence="6 7">
    <name type="scientific">Marchantia polymorpha</name>
    <name type="common">Common liverwort</name>
    <name type="synonym">Marchantia aquatica</name>
    <dbReference type="NCBI Taxonomy" id="3197"/>
    <lineage>
        <taxon>Eukaryota</taxon>
        <taxon>Viridiplantae</taxon>
        <taxon>Streptophyta</taxon>
        <taxon>Embryophyta</taxon>
        <taxon>Marchantiophyta</taxon>
        <taxon>Marchantiopsida</taxon>
        <taxon>Marchantiidae</taxon>
        <taxon>Marchantiales</taxon>
        <taxon>Marchantiaceae</taxon>
        <taxon>Marchantia</taxon>
    </lineage>
</organism>
<dbReference type="OMA" id="VCQLSYQ"/>
<dbReference type="PROSITE" id="PS51375">
    <property type="entry name" value="PPR"/>
    <property type="match status" value="10"/>
</dbReference>
<dbReference type="NCBIfam" id="TIGR00756">
    <property type="entry name" value="PPR"/>
    <property type="match status" value="8"/>
</dbReference>
<feature type="repeat" description="PPR" evidence="3">
    <location>
        <begin position="515"/>
        <end position="545"/>
    </location>
</feature>
<keyword evidence="2" id="KW-0677">Repeat</keyword>
<dbReference type="Gene3D" id="1.25.40.10">
    <property type="entry name" value="Tetratricopeptide repeat domain"/>
    <property type="match status" value="4"/>
</dbReference>
<name>A0A2R6XEX6_MARPO</name>
<dbReference type="Pfam" id="PF25245">
    <property type="entry name" value="TPR_At1g68980"/>
    <property type="match status" value="1"/>
</dbReference>
<dbReference type="Gramene" id="Mp1g13160.1">
    <property type="protein sequence ID" value="Mp1g13160.1.cds1"/>
    <property type="gene ID" value="Mp1g13160"/>
</dbReference>
<feature type="repeat" description="PPR" evidence="3">
    <location>
        <begin position="588"/>
        <end position="622"/>
    </location>
</feature>
<feature type="repeat" description="PPR" evidence="3">
    <location>
        <begin position="351"/>
        <end position="385"/>
    </location>
</feature>
<dbReference type="AlphaFoldDB" id="A0A2R6XEX6"/>
<protein>
    <recommendedName>
        <fullName evidence="5">At1g68980-like TPR repeats domain-containing protein</fullName>
    </recommendedName>
</protein>
<accession>A0A2R6XEX6</accession>
<dbReference type="InterPro" id="IPR002885">
    <property type="entry name" value="PPR_rpt"/>
</dbReference>
<proteinExistence type="inferred from homology"/>
<dbReference type="Pfam" id="PF13812">
    <property type="entry name" value="PPR_3"/>
    <property type="match status" value="1"/>
</dbReference>
<dbReference type="EMBL" id="KZ772691">
    <property type="protein sequence ID" value="PTQ44662.1"/>
    <property type="molecule type" value="Genomic_DNA"/>
</dbReference>
<dbReference type="Pfam" id="PF12854">
    <property type="entry name" value="PPR_1"/>
    <property type="match status" value="1"/>
</dbReference>
<gene>
    <name evidence="6" type="ORF">MARPO_0019s0086</name>
</gene>
<evidence type="ECO:0000256" key="3">
    <source>
        <dbReference type="PROSITE-ProRule" id="PRU00708"/>
    </source>
</evidence>
<feature type="domain" description="At1g68980-like TPR repeats" evidence="5">
    <location>
        <begin position="167"/>
        <end position="310"/>
    </location>
</feature>
<feature type="repeat" description="PPR" evidence="3">
    <location>
        <begin position="623"/>
        <end position="657"/>
    </location>
</feature>
<dbReference type="InterPro" id="IPR057440">
    <property type="entry name" value="At1g68980-like_TPR"/>
</dbReference>
<comment type="similarity">
    <text evidence="1">Belongs to the PPR family. P subfamily.</text>
</comment>
<evidence type="ECO:0000259" key="5">
    <source>
        <dbReference type="Pfam" id="PF25245"/>
    </source>
</evidence>
<evidence type="ECO:0000313" key="6">
    <source>
        <dbReference type="EMBL" id="PTQ44662.1"/>
    </source>
</evidence>
<dbReference type="OrthoDB" id="185373at2759"/>
<dbReference type="InterPro" id="IPR011990">
    <property type="entry name" value="TPR-like_helical_dom_sf"/>
</dbReference>
<evidence type="ECO:0000313" key="7">
    <source>
        <dbReference type="Proteomes" id="UP000244005"/>
    </source>
</evidence>
<dbReference type="PANTHER" id="PTHR46598">
    <property type="entry name" value="BNAC05G43320D PROTEIN"/>
    <property type="match status" value="1"/>
</dbReference>
<dbReference type="Gramene" id="Mp1g13160.2">
    <property type="protein sequence ID" value="Mp1g13160.2.cds1"/>
    <property type="gene ID" value="Mp1g13160"/>
</dbReference>
<evidence type="ECO:0000256" key="1">
    <source>
        <dbReference type="ARBA" id="ARBA00007626"/>
    </source>
</evidence>
<evidence type="ECO:0000256" key="4">
    <source>
        <dbReference type="SAM" id="MobiDB-lite"/>
    </source>
</evidence>
<feature type="repeat" description="PPR" evidence="3">
    <location>
        <begin position="729"/>
        <end position="763"/>
    </location>
</feature>
<feature type="repeat" description="PPR" evidence="3">
    <location>
        <begin position="658"/>
        <end position="688"/>
    </location>
</feature>